<keyword evidence="4" id="KW-1185">Reference proteome</keyword>
<name>A0A176SYU7_9FLAO</name>
<evidence type="ECO:0000259" key="2">
    <source>
        <dbReference type="Pfam" id="PF13505"/>
    </source>
</evidence>
<proteinExistence type="predicted"/>
<keyword evidence="1" id="KW-0732">Signal</keyword>
<dbReference type="OrthoDB" id="1428514at2"/>
<dbReference type="Pfam" id="PF13505">
    <property type="entry name" value="OMP_b-brl"/>
    <property type="match status" value="1"/>
</dbReference>
<organism evidence="3 4">
    <name type="scientific">Polaribacter atrinae</name>
    <dbReference type="NCBI Taxonomy" id="1333662"/>
    <lineage>
        <taxon>Bacteria</taxon>
        <taxon>Pseudomonadati</taxon>
        <taxon>Bacteroidota</taxon>
        <taxon>Flavobacteriia</taxon>
        <taxon>Flavobacteriales</taxon>
        <taxon>Flavobacteriaceae</taxon>
    </lineage>
</organism>
<reference evidence="3 4" key="1">
    <citation type="submission" date="2016-02" db="EMBL/GenBank/DDBJ databases">
        <title>Draft genome sequence of Polaribacter atrinae KACC17473.</title>
        <authorList>
            <person name="Shin S.-K."/>
            <person name="Yi H."/>
        </authorList>
    </citation>
    <scope>NUCLEOTIDE SEQUENCE [LARGE SCALE GENOMIC DNA]</scope>
    <source>
        <strain evidence="3 4">KACC 17473</strain>
    </source>
</reference>
<evidence type="ECO:0000256" key="1">
    <source>
        <dbReference type="ARBA" id="ARBA00022729"/>
    </source>
</evidence>
<evidence type="ECO:0000313" key="3">
    <source>
        <dbReference type="EMBL" id="OAD40812.1"/>
    </source>
</evidence>
<accession>A0A176SYU7</accession>
<dbReference type="InterPro" id="IPR027385">
    <property type="entry name" value="Beta-barrel_OMP"/>
</dbReference>
<evidence type="ECO:0000313" key="4">
    <source>
        <dbReference type="Proteomes" id="UP000076923"/>
    </source>
</evidence>
<protein>
    <recommendedName>
        <fullName evidence="2">Outer membrane protein beta-barrel domain-containing protein</fullName>
    </recommendedName>
</protein>
<dbReference type="EMBL" id="LVWE01000085">
    <property type="protein sequence ID" value="OAD40812.1"/>
    <property type="molecule type" value="Genomic_DNA"/>
</dbReference>
<gene>
    <name evidence="3" type="ORF">LPB303_16305</name>
</gene>
<dbReference type="RefSeq" id="WP_068452680.1">
    <property type="nucleotide sequence ID" value="NZ_CP150660.1"/>
</dbReference>
<dbReference type="AlphaFoldDB" id="A0A176SYU7"/>
<sequence>MSFYAQESSKWKIGIEYSMDKLSIDNGQNNDFIVTEGNINGYGIEFDKNNHTIGVITQFLFNEKISVSSGLLYSNKDFTGTYSCGTCDFIGTFPGYSPETLKQRFLVIPISIDYNFQLGNLEPILKAGFKSNIEIENDLKQQSKGYFLEAFVGVLINYEILETWNIGVGYNNQTALTDLYKTDNYNLRTNSFYLQIN</sequence>
<comment type="caution">
    <text evidence="3">The sequence shown here is derived from an EMBL/GenBank/DDBJ whole genome shotgun (WGS) entry which is preliminary data.</text>
</comment>
<dbReference type="Proteomes" id="UP000076923">
    <property type="component" value="Unassembled WGS sequence"/>
</dbReference>
<feature type="domain" description="Outer membrane protein beta-barrel" evidence="2">
    <location>
        <begin position="5"/>
        <end position="192"/>
    </location>
</feature>